<sequence>MNAGIFLLGLAYVLSQFFRAFLAVLSEILERDLGALPDDLAFASGLWFLTFAACQIPIGAALDSIGPRRTAGWLLLVGGAGGATVFALASSPVHISIAMALIGVGCAPVLMASYYIFAREYPPATFAILASVMVGAGSLGNLVAAYPTALAAEILGWRNTLWGLAGLSGLVALGTLVWVKDPPRVTDGVKGSMSELLRIRALWPIYLLIGVSYAFPGAVRGLWIGPYLADVFGTDTATIGQASLLMGIAMVLGALAYGFVDKISPSRKWMIAGGTALAISAGAALVALPASSISFSVFLMCAIGFFGAGYPVLMAHGRSFLPSHLIGRGVTLLNLFSIGGVGIAQFLSGRVYRAALPGDTSAAPYVAVFAMFLIALSIGFTVYLFSKDNSD</sequence>
<evidence type="ECO:0000256" key="4">
    <source>
        <dbReference type="ARBA" id="ARBA00022989"/>
    </source>
</evidence>
<keyword evidence="2" id="KW-1003">Cell membrane</keyword>
<dbReference type="InterPro" id="IPR036259">
    <property type="entry name" value="MFS_trans_sf"/>
</dbReference>
<comment type="caution">
    <text evidence="8">The sequence shown here is derived from an EMBL/GenBank/DDBJ whole genome shotgun (WGS) entry which is preliminary data.</text>
</comment>
<evidence type="ECO:0000256" key="1">
    <source>
        <dbReference type="ARBA" id="ARBA00004651"/>
    </source>
</evidence>
<dbReference type="PROSITE" id="PS50850">
    <property type="entry name" value="MFS"/>
    <property type="match status" value="1"/>
</dbReference>
<dbReference type="Gene3D" id="1.20.1250.20">
    <property type="entry name" value="MFS general substrate transporter like domains"/>
    <property type="match status" value="2"/>
</dbReference>
<proteinExistence type="predicted"/>
<dbReference type="InterPro" id="IPR011701">
    <property type="entry name" value="MFS"/>
</dbReference>
<feature type="transmembrane region" description="Helical" evidence="6">
    <location>
        <begin position="362"/>
        <end position="385"/>
    </location>
</feature>
<evidence type="ECO:0000256" key="6">
    <source>
        <dbReference type="SAM" id="Phobius"/>
    </source>
</evidence>
<dbReference type="RefSeq" id="WP_284375122.1">
    <property type="nucleotide sequence ID" value="NZ_BSNL01000001.1"/>
</dbReference>
<keyword evidence="5 6" id="KW-0472">Membrane</keyword>
<dbReference type="PANTHER" id="PTHR43124:SF3">
    <property type="entry name" value="CHLORAMPHENICOL EFFLUX PUMP RV0191"/>
    <property type="match status" value="1"/>
</dbReference>
<gene>
    <name evidence="8" type="ORF">GCM10007927_33990</name>
</gene>
<comment type="subcellular location">
    <subcellularLocation>
        <location evidence="1">Cell membrane</location>
        <topology evidence="1">Multi-pass membrane protein</topology>
    </subcellularLocation>
</comment>
<evidence type="ECO:0000256" key="3">
    <source>
        <dbReference type="ARBA" id="ARBA00022692"/>
    </source>
</evidence>
<feature type="domain" description="Major facilitator superfamily (MFS) profile" evidence="7">
    <location>
        <begin position="1"/>
        <end position="391"/>
    </location>
</feature>
<dbReference type="InterPro" id="IPR020846">
    <property type="entry name" value="MFS_dom"/>
</dbReference>
<protein>
    <submittedName>
        <fullName evidence="8">MFS transporter</fullName>
    </submittedName>
</protein>
<feature type="transmembrane region" description="Helical" evidence="6">
    <location>
        <begin position="293"/>
        <end position="313"/>
    </location>
</feature>
<evidence type="ECO:0000256" key="2">
    <source>
        <dbReference type="ARBA" id="ARBA00022475"/>
    </source>
</evidence>
<evidence type="ECO:0000256" key="5">
    <source>
        <dbReference type="ARBA" id="ARBA00023136"/>
    </source>
</evidence>
<feature type="transmembrane region" description="Helical" evidence="6">
    <location>
        <begin position="269"/>
        <end position="287"/>
    </location>
</feature>
<feature type="transmembrane region" description="Helical" evidence="6">
    <location>
        <begin position="71"/>
        <end position="89"/>
    </location>
</feature>
<name>A0ABQ5VN39_9RHOB</name>
<feature type="transmembrane region" description="Helical" evidence="6">
    <location>
        <begin position="200"/>
        <end position="219"/>
    </location>
</feature>
<keyword evidence="4 6" id="KW-1133">Transmembrane helix</keyword>
<feature type="transmembrane region" description="Helical" evidence="6">
    <location>
        <begin position="124"/>
        <end position="149"/>
    </location>
</feature>
<dbReference type="SUPFAM" id="SSF103473">
    <property type="entry name" value="MFS general substrate transporter"/>
    <property type="match status" value="1"/>
</dbReference>
<organism evidence="8 9">
    <name type="scientific">Sulfitobacter pacificus</name>
    <dbReference type="NCBI Taxonomy" id="1499314"/>
    <lineage>
        <taxon>Bacteria</taxon>
        <taxon>Pseudomonadati</taxon>
        <taxon>Pseudomonadota</taxon>
        <taxon>Alphaproteobacteria</taxon>
        <taxon>Rhodobacterales</taxon>
        <taxon>Roseobacteraceae</taxon>
        <taxon>Sulfitobacter</taxon>
    </lineage>
</organism>
<evidence type="ECO:0000259" key="7">
    <source>
        <dbReference type="PROSITE" id="PS50850"/>
    </source>
</evidence>
<feature type="transmembrane region" description="Helical" evidence="6">
    <location>
        <begin position="95"/>
        <end position="117"/>
    </location>
</feature>
<accession>A0ABQ5VN39</accession>
<feature type="transmembrane region" description="Helical" evidence="6">
    <location>
        <begin position="42"/>
        <end position="62"/>
    </location>
</feature>
<evidence type="ECO:0000313" key="8">
    <source>
        <dbReference type="EMBL" id="GLQ28596.1"/>
    </source>
</evidence>
<keyword evidence="9" id="KW-1185">Reference proteome</keyword>
<reference evidence="8" key="1">
    <citation type="journal article" date="2014" name="Int. J. Syst. Evol. Microbiol.">
        <title>Complete genome of a new Firmicutes species belonging to the dominant human colonic microbiota ('Ruminococcus bicirculans') reveals two chromosomes and a selective capacity to utilize plant glucans.</title>
        <authorList>
            <consortium name="NISC Comparative Sequencing Program"/>
            <person name="Wegmann U."/>
            <person name="Louis P."/>
            <person name="Goesmann A."/>
            <person name="Henrissat B."/>
            <person name="Duncan S.H."/>
            <person name="Flint H.J."/>
        </authorList>
    </citation>
    <scope>NUCLEOTIDE SEQUENCE</scope>
    <source>
        <strain evidence="8">NBRC 109915</strain>
    </source>
</reference>
<feature type="transmembrane region" description="Helical" evidence="6">
    <location>
        <begin position="161"/>
        <end position="179"/>
    </location>
</feature>
<dbReference type="EMBL" id="BSNL01000001">
    <property type="protein sequence ID" value="GLQ28596.1"/>
    <property type="molecule type" value="Genomic_DNA"/>
</dbReference>
<dbReference type="InterPro" id="IPR050189">
    <property type="entry name" value="MFS_Efflux_Transporters"/>
</dbReference>
<dbReference type="PANTHER" id="PTHR43124">
    <property type="entry name" value="PURINE EFFLUX PUMP PBUE"/>
    <property type="match status" value="1"/>
</dbReference>
<keyword evidence="3 6" id="KW-0812">Transmembrane</keyword>
<dbReference type="Proteomes" id="UP001161388">
    <property type="component" value="Unassembled WGS sequence"/>
</dbReference>
<reference evidence="8" key="2">
    <citation type="submission" date="2023-01" db="EMBL/GenBank/DDBJ databases">
        <title>Draft genome sequence of Sulfitobacter pacificus strain NBRC 109915.</title>
        <authorList>
            <person name="Sun Q."/>
            <person name="Mori K."/>
        </authorList>
    </citation>
    <scope>NUCLEOTIDE SEQUENCE</scope>
    <source>
        <strain evidence="8">NBRC 109915</strain>
    </source>
</reference>
<evidence type="ECO:0000313" key="9">
    <source>
        <dbReference type="Proteomes" id="UP001161388"/>
    </source>
</evidence>
<feature type="transmembrane region" description="Helical" evidence="6">
    <location>
        <begin position="239"/>
        <end position="260"/>
    </location>
</feature>
<dbReference type="Pfam" id="PF07690">
    <property type="entry name" value="MFS_1"/>
    <property type="match status" value="1"/>
</dbReference>
<feature type="transmembrane region" description="Helical" evidence="6">
    <location>
        <begin position="325"/>
        <end position="347"/>
    </location>
</feature>